<dbReference type="PANTHER" id="PTHR48045">
    <property type="entry name" value="UDP-GLYCOSYLTRANSFERASE 72B1"/>
    <property type="match status" value="1"/>
</dbReference>
<evidence type="ECO:0000313" key="2">
    <source>
        <dbReference type="EMBL" id="KAL0577515.1"/>
    </source>
</evidence>
<dbReference type="EMBL" id="JBAHYK010000151">
    <property type="protein sequence ID" value="KAL0577515.1"/>
    <property type="molecule type" value="Genomic_DNA"/>
</dbReference>
<keyword evidence="3" id="KW-1185">Reference proteome</keyword>
<dbReference type="Gene3D" id="3.40.50.2000">
    <property type="entry name" value="Glycogen Phosphorylase B"/>
    <property type="match status" value="2"/>
</dbReference>
<dbReference type="Pfam" id="PF00201">
    <property type="entry name" value="UDPGT"/>
    <property type="match status" value="1"/>
</dbReference>
<proteinExistence type="predicted"/>
<evidence type="ECO:0000313" key="3">
    <source>
        <dbReference type="Proteomes" id="UP001465976"/>
    </source>
</evidence>
<name>A0ABR3FPZ7_9AGAR</name>
<evidence type="ECO:0000256" key="1">
    <source>
        <dbReference type="ARBA" id="ARBA00022679"/>
    </source>
</evidence>
<keyword evidence="1" id="KW-0808">Transferase</keyword>
<gene>
    <name evidence="2" type="ORF">V5O48_004456</name>
</gene>
<dbReference type="SUPFAM" id="SSF53756">
    <property type="entry name" value="UDP-Glycosyltransferase/glycogen phosphorylase"/>
    <property type="match status" value="1"/>
</dbReference>
<protein>
    <recommendedName>
        <fullName evidence="4">UDP-Glycosyltransferase/glycogen phosphorylase</fullName>
    </recommendedName>
</protein>
<sequence>MSVPTFRKHIFGHAVAAWGHNKPLITLAILIAEARKDVAITIFTNAFIHPKMIGELAKLPQERLKGIERQINVLHVVRPNPNPFVPAVETIPEFEKLFKRSGIITCLTSGKSIDAAYFPSPCVAIVDPFAGYLLEGIRTMATPEEVPVVAWLTGSAGPLLLLWGPERYGGKGDFVSRMEEEMKKGKTQIEAYESETACGIRGEVIQLPGYPPFYDYEQFPQQVPEMHKGNHIGFVTAGYKFIQEAQGLISISTSVLEKEAVEACREYFSSMGKEYFAIGPMSVIPTPPKTGYAITDQVRSFLDDMKGQFGDKSVLYISFGTYWWPADDKIIYAIIDELIAMKVPFLLAHPSPLVQPDEEVLDKIRACPTAMEAHWAPQETILSHPATGWFLTHGGWNSAQEAFTYKVPLIFWPTGADQPLNAMLLAIKFQAAFELIEVRTGKDGKQKPYRFGDKPAPRCTVESAKAEFHQLLQDLRTERGAIVRKNFEDICVKIGKVWDEDGEAKQQVKALLDRYVA</sequence>
<reference evidence="2 3" key="1">
    <citation type="submission" date="2024-02" db="EMBL/GenBank/DDBJ databases">
        <title>A draft genome for the cacao thread blight pathogen Marasmius crinis-equi.</title>
        <authorList>
            <person name="Cohen S.P."/>
            <person name="Baruah I.K."/>
            <person name="Amoako-Attah I."/>
            <person name="Bukari Y."/>
            <person name="Meinhardt L.W."/>
            <person name="Bailey B.A."/>
        </authorList>
    </citation>
    <scope>NUCLEOTIDE SEQUENCE [LARGE SCALE GENOMIC DNA]</scope>
    <source>
        <strain evidence="2 3">GH-76</strain>
    </source>
</reference>
<accession>A0ABR3FPZ7</accession>
<evidence type="ECO:0008006" key="4">
    <source>
        <dbReference type="Google" id="ProtNLM"/>
    </source>
</evidence>
<dbReference type="InterPro" id="IPR002213">
    <property type="entry name" value="UDP_glucos_trans"/>
</dbReference>
<dbReference type="Proteomes" id="UP001465976">
    <property type="component" value="Unassembled WGS sequence"/>
</dbReference>
<comment type="caution">
    <text evidence="2">The sequence shown here is derived from an EMBL/GenBank/DDBJ whole genome shotgun (WGS) entry which is preliminary data.</text>
</comment>
<organism evidence="2 3">
    <name type="scientific">Marasmius crinis-equi</name>
    <dbReference type="NCBI Taxonomy" id="585013"/>
    <lineage>
        <taxon>Eukaryota</taxon>
        <taxon>Fungi</taxon>
        <taxon>Dikarya</taxon>
        <taxon>Basidiomycota</taxon>
        <taxon>Agaricomycotina</taxon>
        <taxon>Agaricomycetes</taxon>
        <taxon>Agaricomycetidae</taxon>
        <taxon>Agaricales</taxon>
        <taxon>Marasmiineae</taxon>
        <taxon>Marasmiaceae</taxon>
        <taxon>Marasmius</taxon>
    </lineage>
</organism>
<dbReference type="PANTHER" id="PTHR48045:SF31">
    <property type="entry name" value="UDP-GLYCOSYLTRANSFERASE 76B1-LIKE"/>
    <property type="match status" value="1"/>
</dbReference>